<dbReference type="NCBIfam" id="TIGR00357">
    <property type="entry name" value="peptide-methionine (R)-S-oxide reductase MsrB"/>
    <property type="match status" value="1"/>
</dbReference>
<keyword evidence="2 5" id="KW-0479">Metal-binding</keyword>
<dbReference type="GO" id="GO:0030091">
    <property type="term" value="P:protein repair"/>
    <property type="evidence" value="ECO:0007669"/>
    <property type="project" value="InterPro"/>
</dbReference>
<evidence type="ECO:0000256" key="2">
    <source>
        <dbReference type="ARBA" id="ARBA00022723"/>
    </source>
</evidence>
<evidence type="ECO:0000259" key="7">
    <source>
        <dbReference type="PROSITE" id="PS51790"/>
    </source>
</evidence>
<evidence type="ECO:0000256" key="4">
    <source>
        <dbReference type="ARBA" id="ARBA00023002"/>
    </source>
</evidence>
<dbReference type="FunFam" id="2.170.150.20:FF:000009">
    <property type="entry name" value="Peptide-methionine (R)-S-oxide reductase"/>
    <property type="match status" value="1"/>
</dbReference>
<evidence type="ECO:0000313" key="8">
    <source>
        <dbReference type="EMBL" id="RPA96843.1"/>
    </source>
</evidence>
<keyword evidence="3 5" id="KW-0862">Zinc</keyword>
<dbReference type="OrthoDB" id="44061at2759"/>
<proteinExistence type="inferred from homology"/>
<dbReference type="Pfam" id="PF01641">
    <property type="entry name" value="SelR"/>
    <property type="match status" value="1"/>
</dbReference>
<protein>
    <recommendedName>
        <fullName evidence="5">Peptide-methionine (R)-S-oxide reductase</fullName>
        <ecNumber evidence="5">1.8.4.12</ecNumber>
    </recommendedName>
</protein>
<dbReference type="STRING" id="1336337.A0A3N4JF24"/>
<dbReference type="SUPFAM" id="SSF51316">
    <property type="entry name" value="Mss4-like"/>
    <property type="match status" value="1"/>
</dbReference>
<dbReference type="GO" id="GO:0006979">
    <property type="term" value="P:response to oxidative stress"/>
    <property type="evidence" value="ECO:0007669"/>
    <property type="project" value="InterPro"/>
</dbReference>
<dbReference type="PROSITE" id="PS51790">
    <property type="entry name" value="MSRB"/>
    <property type="match status" value="1"/>
</dbReference>
<dbReference type="Proteomes" id="UP000276215">
    <property type="component" value="Unassembled WGS sequence"/>
</dbReference>
<dbReference type="GO" id="GO:0033743">
    <property type="term" value="F:peptide-methionine (R)-S-oxide reductase activity"/>
    <property type="evidence" value="ECO:0007669"/>
    <property type="project" value="UniProtKB-EC"/>
</dbReference>
<evidence type="ECO:0000256" key="1">
    <source>
        <dbReference type="ARBA" id="ARBA00007174"/>
    </source>
</evidence>
<dbReference type="EMBL" id="ML120411">
    <property type="protein sequence ID" value="RPA96843.1"/>
    <property type="molecule type" value="Genomic_DNA"/>
</dbReference>
<sequence>MRLQIRTLHLLRNTNPISTKHIHNPIYKVRSPHRPLLAFHTNTPTNNSNRNFMGSSFSTSSTATNSTDTMSSKTNTPPVQKSDDEWRAILSPEQFRILRTRGTEQPHSGTYNHHSASGTYTCVGCDAPLYTSTSKFDSGCGWPAFFEGVPGAINRREDGSLGMQRTEITCANCGGHLGHVFKGEGFGGAADERHCVNSVSLTFKEE</sequence>
<feature type="compositionally biased region" description="Polar residues" evidence="6">
    <location>
        <begin position="42"/>
        <end position="54"/>
    </location>
</feature>
<evidence type="ECO:0000256" key="3">
    <source>
        <dbReference type="ARBA" id="ARBA00022833"/>
    </source>
</evidence>
<dbReference type="GO" id="GO:0046872">
    <property type="term" value="F:metal ion binding"/>
    <property type="evidence" value="ECO:0007669"/>
    <property type="project" value="UniProtKB-KW"/>
</dbReference>
<comment type="catalytic activity">
    <reaction evidence="5">
        <text>L-methionyl-[protein] + [thioredoxin]-disulfide + H2O = L-methionyl-(R)-S-oxide-[protein] + [thioredoxin]-dithiol</text>
        <dbReference type="Rhea" id="RHEA:24164"/>
        <dbReference type="Rhea" id="RHEA-COMP:10698"/>
        <dbReference type="Rhea" id="RHEA-COMP:10700"/>
        <dbReference type="Rhea" id="RHEA-COMP:12313"/>
        <dbReference type="Rhea" id="RHEA-COMP:12314"/>
        <dbReference type="ChEBI" id="CHEBI:15377"/>
        <dbReference type="ChEBI" id="CHEBI:16044"/>
        <dbReference type="ChEBI" id="CHEBI:29950"/>
        <dbReference type="ChEBI" id="CHEBI:45764"/>
        <dbReference type="ChEBI" id="CHEBI:50058"/>
        <dbReference type="EC" id="1.8.4.12"/>
    </reaction>
</comment>
<dbReference type="InterPro" id="IPR028427">
    <property type="entry name" value="Met_Sox_Rdtase_MsrB"/>
</dbReference>
<dbReference type="Gene3D" id="2.170.150.20">
    <property type="entry name" value="Peptide methionine sulfoxide reductase"/>
    <property type="match status" value="1"/>
</dbReference>
<feature type="compositionally biased region" description="Low complexity" evidence="6">
    <location>
        <begin position="55"/>
        <end position="72"/>
    </location>
</feature>
<dbReference type="AlphaFoldDB" id="A0A3N4JF24"/>
<gene>
    <name evidence="8" type="ORF">L873DRAFT_1201650</name>
</gene>
<dbReference type="EC" id="1.8.4.12" evidence="5"/>
<feature type="region of interest" description="Disordered" evidence="6">
    <location>
        <begin position="42"/>
        <end position="82"/>
    </location>
</feature>
<reference evidence="8 9" key="1">
    <citation type="journal article" date="2018" name="Nat. Ecol. Evol.">
        <title>Pezizomycetes genomes reveal the molecular basis of ectomycorrhizal truffle lifestyle.</title>
        <authorList>
            <person name="Murat C."/>
            <person name="Payen T."/>
            <person name="Noel B."/>
            <person name="Kuo A."/>
            <person name="Morin E."/>
            <person name="Chen J."/>
            <person name="Kohler A."/>
            <person name="Krizsan K."/>
            <person name="Balestrini R."/>
            <person name="Da Silva C."/>
            <person name="Montanini B."/>
            <person name="Hainaut M."/>
            <person name="Levati E."/>
            <person name="Barry K.W."/>
            <person name="Belfiori B."/>
            <person name="Cichocki N."/>
            <person name="Clum A."/>
            <person name="Dockter R.B."/>
            <person name="Fauchery L."/>
            <person name="Guy J."/>
            <person name="Iotti M."/>
            <person name="Le Tacon F."/>
            <person name="Lindquist E.A."/>
            <person name="Lipzen A."/>
            <person name="Malagnac F."/>
            <person name="Mello A."/>
            <person name="Molinier V."/>
            <person name="Miyauchi S."/>
            <person name="Poulain J."/>
            <person name="Riccioni C."/>
            <person name="Rubini A."/>
            <person name="Sitrit Y."/>
            <person name="Splivallo R."/>
            <person name="Traeger S."/>
            <person name="Wang M."/>
            <person name="Zifcakova L."/>
            <person name="Wipf D."/>
            <person name="Zambonelli A."/>
            <person name="Paolocci F."/>
            <person name="Nowrousian M."/>
            <person name="Ottonello S."/>
            <person name="Baldrian P."/>
            <person name="Spatafora J.W."/>
            <person name="Henrissat B."/>
            <person name="Nagy L.G."/>
            <person name="Aury J.M."/>
            <person name="Wincker P."/>
            <person name="Grigoriev I.V."/>
            <person name="Bonfante P."/>
            <person name="Martin F.M."/>
        </authorList>
    </citation>
    <scope>NUCLEOTIDE SEQUENCE [LARGE SCALE GENOMIC DNA]</scope>
    <source>
        <strain evidence="8 9">120613-1</strain>
    </source>
</reference>
<dbReference type="PANTHER" id="PTHR46081:SF8">
    <property type="entry name" value="PEPTIDE METHIONINE SULFOXIDE REDUCTASE 2"/>
    <property type="match status" value="1"/>
</dbReference>
<accession>A0A3N4JF24</accession>
<organism evidence="8 9">
    <name type="scientific">Choiromyces venosus 120613-1</name>
    <dbReference type="NCBI Taxonomy" id="1336337"/>
    <lineage>
        <taxon>Eukaryota</taxon>
        <taxon>Fungi</taxon>
        <taxon>Dikarya</taxon>
        <taxon>Ascomycota</taxon>
        <taxon>Pezizomycotina</taxon>
        <taxon>Pezizomycetes</taxon>
        <taxon>Pezizales</taxon>
        <taxon>Tuberaceae</taxon>
        <taxon>Choiromyces</taxon>
    </lineage>
</organism>
<evidence type="ECO:0000256" key="6">
    <source>
        <dbReference type="SAM" id="MobiDB-lite"/>
    </source>
</evidence>
<comment type="cofactor">
    <cofactor evidence="5">
        <name>Zn(2+)</name>
        <dbReference type="ChEBI" id="CHEBI:29105"/>
    </cofactor>
    <text evidence="5">Binds 1 zinc ion per subunit.</text>
</comment>
<dbReference type="InterPro" id="IPR011057">
    <property type="entry name" value="Mss4-like_sf"/>
</dbReference>
<name>A0A3N4JF24_9PEZI</name>
<comment type="similarity">
    <text evidence="1 5">Belongs to the MsrB Met sulfoxide reductase family.</text>
</comment>
<dbReference type="PANTHER" id="PTHR46081">
    <property type="entry name" value="PEPTIDE METHIONINE SULFOXIDE REDUCTASE 2"/>
    <property type="match status" value="1"/>
</dbReference>
<feature type="domain" description="MsrB" evidence="7">
    <location>
        <begin position="83"/>
        <end position="206"/>
    </location>
</feature>
<evidence type="ECO:0000256" key="5">
    <source>
        <dbReference type="RuleBase" id="RU365044"/>
    </source>
</evidence>
<dbReference type="InterPro" id="IPR002579">
    <property type="entry name" value="Met_Sox_Rdtase_MsrB_dom"/>
</dbReference>
<keyword evidence="9" id="KW-1185">Reference proteome</keyword>
<evidence type="ECO:0000313" key="9">
    <source>
        <dbReference type="Proteomes" id="UP000276215"/>
    </source>
</evidence>
<keyword evidence="4 5" id="KW-0560">Oxidoreductase</keyword>